<dbReference type="InterPro" id="IPR001173">
    <property type="entry name" value="Glyco_trans_2-like"/>
</dbReference>
<organism evidence="2 3">
    <name type="scientific">Spiribacter salinus</name>
    <dbReference type="NCBI Taxonomy" id="1335746"/>
    <lineage>
        <taxon>Bacteria</taxon>
        <taxon>Pseudomonadati</taxon>
        <taxon>Pseudomonadota</taxon>
        <taxon>Gammaproteobacteria</taxon>
        <taxon>Chromatiales</taxon>
        <taxon>Ectothiorhodospiraceae</taxon>
        <taxon>Spiribacter</taxon>
    </lineage>
</organism>
<reference evidence="2 3" key="1">
    <citation type="submission" date="2019-06" db="EMBL/GenBank/DDBJ databases">
        <title>Metagenome assembled Genome of Spiribacter salinus SL48-SHIP from the microbial mat of Salt Lake 48 (Novosibirsk region, Russia).</title>
        <authorList>
            <person name="Shipova A."/>
            <person name="Rozanov A.S."/>
            <person name="Bryanskaya A.V."/>
            <person name="Peltek S.E."/>
        </authorList>
    </citation>
    <scope>NUCLEOTIDE SEQUENCE [LARGE SCALE GENOMIC DNA]</scope>
    <source>
        <strain evidence="2">SL48-SHIP-2</strain>
    </source>
</reference>
<keyword evidence="2" id="KW-0808">Transferase</keyword>
<dbReference type="Proteomes" id="UP000315400">
    <property type="component" value="Unassembled WGS sequence"/>
</dbReference>
<gene>
    <name evidence="2" type="ORF">FKY71_16390</name>
</gene>
<protein>
    <submittedName>
        <fullName evidence="2">Glycosyltransferase</fullName>
    </submittedName>
</protein>
<dbReference type="Pfam" id="PF00535">
    <property type="entry name" value="Glycos_transf_2"/>
    <property type="match status" value="1"/>
</dbReference>
<dbReference type="Pfam" id="PF13692">
    <property type="entry name" value="Glyco_trans_1_4"/>
    <property type="match status" value="1"/>
</dbReference>
<evidence type="ECO:0000313" key="3">
    <source>
        <dbReference type="Proteomes" id="UP000315400"/>
    </source>
</evidence>
<dbReference type="AlphaFoldDB" id="A0A540VL90"/>
<dbReference type="PANTHER" id="PTHR43685:SF2">
    <property type="entry name" value="GLYCOSYLTRANSFERASE 2-LIKE DOMAIN-CONTAINING PROTEIN"/>
    <property type="match status" value="1"/>
</dbReference>
<dbReference type="PANTHER" id="PTHR43685">
    <property type="entry name" value="GLYCOSYLTRANSFERASE"/>
    <property type="match status" value="1"/>
</dbReference>
<sequence>MTFFAADTHSEMAIWQDTARSPRNMWTRCRVALELLSVEDFYGARRLLEGVRYHPDASDEILAIFQNQVRWMQSRQGGGRKINIPADYLGSDDPRLLLPLRRLDMDRTTPKPYPWGLALPPFVGTANDSVFLKEAACALAGQARPSIRRVHVIANLPGERANAPVLGRQLRALAFDGRLDATVFSQTDAGTPVQLTGGGRMAFRDCPMCSPEAQGEIAHIAERADLVVFLSGAVDLDPMALQRAIHLAETSDMVVQPLVAMAEDEGFSTLYSEDPRGRFKSRYPFREVVGLNMVIPARLLRAIGGPEIRLTDAGLAGRELAYRAWVRGAWFVPLVVPGLSEAKTSPPVAEVELCKALCPNHWDRKRDIWREVPKVSVYIPAYNASKYIERAVDSVLAQDVSDLDVCIANDGSRDETLALLERRYGDEARVRWIDNPNGGIGFASNSAIRMSRSLYIGQLDSDDCLKPGAVRRLMEVLDENPSVVCAYGSCERIDAEGNYTQDEYSWPKFSREKMMITSIVHHFRMFRRQAWERTTGFREDIVNGVDYDIFLKMSELGEFRHIEEKLYQRRWHGENTSHVNEHHQTTNTYRVQREALKRQGLARFWDVHVPDPETPRKVTYQLAPGTKMLIFWPDYSRSNPYLRLLYGKLRYTAEVVSGTIDAALRAIDTKTANPADITFHLHWLNAIFRDAKTEAEARAAVDTFIAKLEKFVRQGGQLIWTIHNHLSHDAPFPELETELSARIAATAHKLHFHSAASVEEVAAVFPIDRDKVMVARHGHYIGAYPDYVDRASAREALGFAPQDDVIVFTGQIRPYKGVDQLVTAFRRILADRPQARLVLAGKTDGDPLAAHDLTEAERARITVTGRFVQDAEFQLFFRAADMAAYPYQRILTSGSLLLALSFGVP</sequence>
<dbReference type="EMBL" id="VIFK01000327">
    <property type="protein sequence ID" value="TQE96893.1"/>
    <property type="molecule type" value="Genomic_DNA"/>
</dbReference>
<feature type="domain" description="Glycosyltransferase 2-like" evidence="1">
    <location>
        <begin position="376"/>
        <end position="529"/>
    </location>
</feature>
<dbReference type="SUPFAM" id="SSF53756">
    <property type="entry name" value="UDP-Glycosyltransferase/glycogen phosphorylase"/>
    <property type="match status" value="1"/>
</dbReference>
<feature type="non-terminal residue" evidence="2">
    <location>
        <position position="905"/>
    </location>
</feature>
<dbReference type="InterPro" id="IPR029044">
    <property type="entry name" value="Nucleotide-diphossugar_trans"/>
</dbReference>
<dbReference type="Gene3D" id="3.90.550.10">
    <property type="entry name" value="Spore Coat Polysaccharide Biosynthesis Protein SpsA, Chain A"/>
    <property type="match status" value="1"/>
</dbReference>
<dbReference type="Gene3D" id="3.40.50.2000">
    <property type="entry name" value="Glycogen Phosphorylase B"/>
    <property type="match status" value="2"/>
</dbReference>
<evidence type="ECO:0000313" key="2">
    <source>
        <dbReference type="EMBL" id="TQE96893.1"/>
    </source>
</evidence>
<proteinExistence type="predicted"/>
<evidence type="ECO:0000259" key="1">
    <source>
        <dbReference type="Pfam" id="PF00535"/>
    </source>
</evidence>
<dbReference type="SUPFAM" id="SSF53448">
    <property type="entry name" value="Nucleotide-diphospho-sugar transferases"/>
    <property type="match status" value="1"/>
</dbReference>
<name>A0A540VL90_9GAMM</name>
<dbReference type="InterPro" id="IPR050834">
    <property type="entry name" value="Glycosyltransf_2"/>
</dbReference>
<comment type="caution">
    <text evidence="2">The sequence shown here is derived from an EMBL/GenBank/DDBJ whole genome shotgun (WGS) entry which is preliminary data.</text>
</comment>
<accession>A0A540VL90</accession>
<dbReference type="GO" id="GO:0016740">
    <property type="term" value="F:transferase activity"/>
    <property type="evidence" value="ECO:0007669"/>
    <property type="project" value="UniProtKB-KW"/>
</dbReference>